<sequence>MTDSERTFLRTAIKKILPDLPELTINILEETLQSLGVETCDDFKFIEEADLLSALRPVQARKVLAALKLSCQTPESSSSSVDALPGPSTTLQSFSPQSSPSTSSINSQSPNTDWVYTFHVPWDKLPEELMQLLECGKRPCPQMRREMFRIVVHEMMRKNPCPGKRSTTEVAKKMVVKYPRSLQDIIEGDVIGTGYHSLVKQLQYRIENVKRSTTPKLRKRKHPNNESDTDEVPPEQRAAMQDTYGCINWDLKSLPLGETPDSQRQKKEQLKMMFQQNDTNTDEVKRLMKLTFYTQRKQVIQGDNIKCLLEEWPFWFNELGMAVHFKELTGIGLKETFTRNLTLKGERLLNYFNTVGVDKNKKFLQAVTTLKVMRGELSDCSVDVKEMLLLLLSYFNEKEDAMFCYVEDTCLAEEFEYFYLIGRSCFSAKRFMLCVDQNIVLDNLPSFVSAVCMMFGSYYCFNIHYPSELASTLEFLQRCFFSINPEKGTKVEKTNTSCLQVNPRVLTLIQELSDHEWRDV</sequence>
<comment type="caution">
    <text evidence="2">The sequence shown here is derived from an EMBL/GenBank/DDBJ whole genome shotgun (WGS) entry which is preliminary data.</text>
</comment>
<dbReference type="AlphaFoldDB" id="A0A9W7T2Q7"/>
<proteinExistence type="predicted"/>
<evidence type="ECO:0000256" key="1">
    <source>
        <dbReference type="SAM" id="MobiDB-lite"/>
    </source>
</evidence>
<evidence type="ECO:0000313" key="2">
    <source>
        <dbReference type="EMBL" id="KAI7789395.1"/>
    </source>
</evidence>
<feature type="region of interest" description="Disordered" evidence="1">
    <location>
        <begin position="74"/>
        <end position="109"/>
    </location>
</feature>
<dbReference type="PANTHER" id="PTHR31025:SF30">
    <property type="entry name" value="SI:DKEY-15H8.17"/>
    <property type="match status" value="1"/>
</dbReference>
<evidence type="ECO:0000313" key="3">
    <source>
        <dbReference type="Proteomes" id="UP001059041"/>
    </source>
</evidence>
<organism evidence="2 3">
    <name type="scientific">Triplophysa rosa</name>
    <name type="common">Cave loach</name>
    <dbReference type="NCBI Taxonomy" id="992332"/>
    <lineage>
        <taxon>Eukaryota</taxon>
        <taxon>Metazoa</taxon>
        <taxon>Chordata</taxon>
        <taxon>Craniata</taxon>
        <taxon>Vertebrata</taxon>
        <taxon>Euteleostomi</taxon>
        <taxon>Actinopterygii</taxon>
        <taxon>Neopterygii</taxon>
        <taxon>Teleostei</taxon>
        <taxon>Ostariophysi</taxon>
        <taxon>Cypriniformes</taxon>
        <taxon>Nemacheilidae</taxon>
        <taxon>Triplophysa</taxon>
    </lineage>
</organism>
<feature type="region of interest" description="Disordered" evidence="1">
    <location>
        <begin position="210"/>
        <end position="236"/>
    </location>
</feature>
<protein>
    <submittedName>
        <fullName evidence="2">Uncharacterized protein</fullName>
    </submittedName>
</protein>
<dbReference type="Proteomes" id="UP001059041">
    <property type="component" value="Unassembled WGS sequence"/>
</dbReference>
<name>A0A9W7T2Q7_TRIRA</name>
<gene>
    <name evidence="2" type="ORF">IRJ41_023932</name>
</gene>
<dbReference type="PANTHER" id="PTHR31025">
    <property type="entry name" value="SI:CH211-196P9.1-RELATED"/>
    <property type="match status" value="1"/>
</dbReference>
<reference evidence="2" key="1">
    <citation type="submission" date="2021-02" db="EMBL/GenBank/DDBJ databases">
        <title>Comparative genomics reveals that relaxation of natural selection precedes convergent phenotypic evolution of cavefish.</title>
        <authorList>
            <person name="Peng Z."/>
        </authorList>
    </citation>
    <scope>NUCLEOTIDE SEQUENCE</scope>
    <source>
        <tissue evidence="2">Muscle</tissue>
    </source>
</reference>
<dbReference type="EMBL" id="JAFHDT010000478">
    <property type="protein sequence ID" value="KAI7789395.1"/>
    <property type="molecule type" value="Genomic_DNA"/>
</dbReference>
<feature type="compositionally biased region" description="Low complexity" evidence="1">
    <location>
        <begin position="87"/>
        <end position="109"/>
    </location>
</feature>
<accession>A0A9W7T2Q7</accession>
<keyword evidence="3" id="KW-1185">Reference proteome</keyword>